<proteinExistence type="predicted"/>
<dbReference type="Proteomes" id="UP000332933">
    <property type="component" value="Unassembled WGS sequence"/>
</dbReference>
<evidence type="ECO:0000313" key="2">
    <source>
        <dbReference type="EMBL" id="KAF0686976.1"/>
    </source>
</evidence>
<dbReference type="EMBL" id="CAADRA010006991">
    <property type="protein sequence ID" value="VFT97940.1"/>
    <property type="molecule type" value="Genomic_DNA"/>
</dbReference>
<feature type="transmembrane region" description="Helical" evidence="1">
    <location>
        <begin position="604"/>
        <end position="623"/>
    </location>
</feature>
<feature type="transmembrane region" description="Helical" evidence="1">
    <location>
        <begin position="1669"/>
        <end position="1688"/>
    </location>
</feature>
<feature type="transmembrane region" description="Helical" evidence="1">
    <location>
        <begin position="1578"/>
        <end position="1601"/>
    </location>
</feature>
<organism evidence="3 4">
    <name type="scientific">Aphanomyces stellatus</name>
    <dbReference type="NCBI Taxonomy" id="120398"/>
    <lineage>
        <taxon>Eukaryota</taxon>
        <taxon>Sar</taxon>
        <taxon>Stramenopiles</taxon>
        <taxon>Oomycota</taxon>
        <taxon>Saprolegniomycetes</taxon>
        <taxon>Saprolegniales</taxon>
        <taxon>Verrucalvaceae</taxon>
        <taxon>Aphanomyces</taxon>
    </lineage>
</organism>
<dbReference type="EMBL" id="VJMH01006965">
    <property type="protein sequence ID" value="KAF0686976.1"/>
    <property type="molecule type" value="Genomic_DNA"/>
</dbReference>
<dbReference type="OrthoDB" id="78891at2759"/>
<feature type="transmembrane region" description="Helical" evidence="1">
    <location>
        <begin position="778"/>
        <end position="796"/>
    </location>
</feature>
<reference evidence="2" key="2">
    <citation type="submission" date="2019-06" db="EMBL/GenBank/DDBJ databases">
        <title>Genomics analysis of Aphanomyces spp. identifies a new class of oomycete effector associated with host adaptation.</title>
        <authorList>
            <person name="Gaulin E."/>
        </authorList>
    </citation>
    <scope>NUCLEOTIDE SEQUENCE</scope>
    <source>
        <strain evidence="2">CBS 578.67</strain>
    </source>
</reference>
<feature type="transmembrane region" description="Helical" evidence="1">
    <location>
        <begin position="1538"/>
        <end position="1558"/>
    </location>
</feature>
<evidence type="ECO:0000313" key="4">
    <source>
        <dbReference type="Proteomes" id="UP000332933"/>
    </source>
</evidence>
<keyword evidence="1" id="KW-0812">Transmembrane</keyword>
<reference evidence="3 4" key="1">
    <citation type="submission" date="2019-03" db="EMBL/GenBank/DDBJ databases">
        <authorList>
            <person name="Gaulin E."/>
            <person name="Dumas B."/>
        </authorList>
    </citation>
    <scope>NUCLEOTIDE SEQUENCE [LARGE SCALE GENOMIC DNA]</scope>
    <source>
        <strain evidence="3">CBS 568.67</strain>
    </source>
</reference>
<evidence type="ECO:0000313" key="3">
    <source>
        <dbReference type="EMBL" id="VFT97940.1"/>
    </source>
</evidence>
<gene>
    <name evidence="3" type="primary">Aste57867_21268</name>
    <name evidence="2" type="ORF">As57867_021199</name>
    <name evidence="3" type="ORF">ASTE57867_21268</name>
</gene>
<keyword evidence="4" id="KW-1185">Reference proteome</keyword>
<evidence type="ECO:0000256" key="1">
    <source>
        <dbReference type="SAM" id="Phobius"/>
    </source>
</evidence>
<feature type="transmembrane region" description="Helical" evidence="1">
    <location>
        <begin position="1613"/>
        <end position="1631"/>
    </location>
</feature>
<feature type="transmembrane region" description="Helical" evidence="1">
    <location>
        <begin position="1497"/>
        <end position="1517"/>
    </location>
</feature>
<name>A0A485LJ66_9STRA</name>
<protein>
    <submittedName>
        <fullName evidence="3">Aste57867_21268 protein</fullName>
    </submittedName>
</protein>
<accession>A0A485LJ66</accession>
<keyword evidence="1" id="KW-1133">Transmembrane helix</keyword>
<keyword evidence="1" id="KW-0472">Membrane</keyword>
<sequence>MAAVSPHEYDLGLVRPRSSRRDWLLRGAGLTSVAISTAMTAKYMTILHAFVQNDYFWTDFNASGAQTFVSDVFNNQLWNTTNGPRDLKLFSIDVATEKDYSLSQTPFTIHATDTRRIIMEQFNDISITIAGIRVQPASELVYMFTCYCWLDFDHEWEVAHTAARQARCLARYANNGAVYLEATLRNTDWANFQKVIGSQFQVAYGNTLQESPSGVAWLNQTTTALSTYSIQDEIQYWIQHNVTQFTTPWQNGDIGGFDNAFVVRTALMSFSVPLNYVSYRSTGAWTSHIASGGVWNDLGYAVFVNASLVRNASNSFAKLGPPKDRESYTGGYPDTPWIILFHDKFGPLSSVDLLYTFPPPSLLDLYNSMHEAFLGAIQTNDQLNQVYHALTTTTAFDMVPPNWNGINVTYFGGNPFCYSGKALSYVQQSFGYDDTCSDPYPPLTLNSGMKNIVLALWLQANLSTTAIDSHLDGVCALNQVAIQLCTTTLKGGRSILAAFQTTIGIPNIAPAIATVTTDVIAMNISLVQYASWNSIPTLLQQPLLSEVDVDWSFYGWLHILDWLEGTREVVAFEGDVSTFVLISKQNGPLSYIADPLQTPARFSYFLWLIMCYTCGISAVVLFLALSSAFLARGEFCGQNLFFANPVVGVIWIGRPLMMIRGITAIVVLCSAPIQFQRVNGFARISIATRSFLDIAVTSGETIWFTFALNDILSVVTNQCSYSSSLYTCAFLWVTTLIIELVAPFNPSATLNRSCVSYDMDTQLSCVSGVVEIGSSTRFLQLCVAQIICIGLAYLFARLTARNISEKKAPVVIPAIAAHLFVVEGQDGLYFDPCSSVLCGLLPFHIWDSKYIFSIVLWVLISVDDTINVFRKPNLRVESTIASSMPRITSHFQVSSTSILHASQKLRAVASVIFLICSAISSALFFYVVQNQLSNDFMWAGFNSTGMQPFVLDWYNYKLAFEPLNTKMDMGGIKRQAFYNKSSASVAASEFYVSTMQFEALSLRVIIQGLQTSDACQLPWIATQLCWVDFNREWELANSIIRQRRCQDMTANGAVFVESVFRNVNLDKLKLCWGDSIENGLFRELRQSTSGRQWMSSLGHPLRPADEVEYWISMNITQFVVQWQNYKTLGVVETASIQNAFGFNYPLTLKSMRGAYRFESETSMKMYWGWGSDLWSVTQNDTRMGHRSLIRSSAIFAFENNTAEEMLMENQTISTPMDAGLDVLRGLVGPFGSIDVIHIGFPPSLLRLYNTFSDEYTASMLANVSAQIPVSGVSQSFISTASKLLKGYTILRGGNILCPKIASNMVSSGGLLLLYSRTLPCENTLSETVELSLKQSSLALISWGAYQPCPLSPVCGSISEVCGNSTGPTSCRKGLNAAMTWVSAYMPPAAIDNVFHLAGQAKVDIAPLAIEVSQYAQKNASAPIELLRIPVMNSGDPAFDFVAWLMLVEWVTGYREVISLRGDFGSLTVISSGSSTLSATPNSLEIPNNVSYYCQLCIQYTTVMVFLVTFFALFYAVCSRGHIEGLNMLEINRVGGIVWVGRPLLFLRSVVAILFLATAKVELQTSNYFTVMARPPTSGIHSLSTILAGSETCWLVIVLTDLFMAVTKDHTNKYSLKSSVLATIVAIILSSTSPVTPQLTVARTCEATQIDFQLTCHAGVIQIGSYERTLQLLIMTSAVVILCFAWEYWRHPTFKLPSHRVSLLLPAGAHYLYHKQPWIFHNTLYLDKASAFLCGLVSFKYKRAVYILDIKTWRTHTIEIDSEFNPRLLSAHVYDQGRIEVALPMVE</sequence>
<feature type="transmembrane region" description="Helical" evidence="1">
    <location>
        <begin position="725"/>
        <end position="744"/>
    </location>
</feature>
<feature type="transmembrane region" description="Helical" evidence="1">
    <location>
        <begin position="907"/>
        <end position="928"/>
    </location>
</feature>